<evidence type="ECO:0000313" key="2">
    <source>
        <dbReference type="Proteomes" id="UP000683925"/>
    </source>
</evidence>
<reference evidence="1" key="1">
    <citation type="submission" date="2021-01" db="EMBL/GenBank/DDBJ databases">
        <authorList>
            <consortium name="Genoscope - CEA"/>
            <person name="William W."/>
        </authorList>
    </citation>
    <scope>NUCLEOTIDE SEQUENCE</scope>
</reference>
<comment type="caution">
    <text evidence="1">The sequence shown here is derived from an EMBL/GenBank/DDBJ whole genome shotgun (WGS) entry which is preliminary data.</text>
</comment>
<proteinExistence type="predicted"/>
<sequence length="110" mass="13023">MMRRLYFVQYITLLDKFFLSALGGLKLVLVAKLSIKSQLKSTQNLKWLVFFQDSLQYLDQSRKLMKKNDFVFELELPNCAIQDNERNAQIKQAQLEITDPFSKRTLQIQF</sequence>
<accession>A0A8S1YQR5</accession>
<gene>
    <name evidence="1" type="ORF">POCTA_138.1.T3300001</name>
</gene>
<protein>
    <submittedName>
        <fullName evidence="1">Uncharacterized protein</fullName>
    </submittedName>
</protein>
<dbReference type="EMBL" id="CAJJDP010000334">
    <property type="protein sequence ID" value="CAD8215577.1"/>
    <property type="molecule type" value="Genomic_DNA"/>
</dbReference>
<dbReference type="Proteomes" id="UP000683925">
    <property type="component" value="Unassembled WGS sequence"/>
</dbReference>
<dbReference type="AlphaFoldDB" id="A0A8S1YQR5"/>
<name>A0A8S1YQR5_PAROT</name>
<evidence type="ECO:0000313" key="1">
    <source>
        <dbReference type="EMBL" id="CAD8215577.1"/>
    </source>
</evidence>
<keyword evidence="2" id="KW-1185">Reference proteome</keyword>
<organism evidence="1 2">
    <name type="scientific">Paramecium octaurelia</name>
    <dbReference type="NCBI Taxonomy" id="43137"/>
    <lineage>
        <taxon>Eukaryota</taxon>
        <taxon>Sar</taxon>
        <taxon>Alveolata</taxon>
        <taxon>Ciliophora</taxon>
        <taxon>Intramacronucleata</taxon>
        <taxon>Oligohymenophorea</taxon>
        <taxon>Peniculida</taxon>
        <taxon>Parameciidae</taxon>
        <taxon>Paramecium</taxon>
    </lineage>
</organism>